<dbReference type="EMBL" id="JAGSPA010000002">
    <property type="protein sequence ID" value="MBV7256592.1"/>
    <property type="molecule type" value="Genomic_DNA"/>
</dbReference>
<proteinExistence type="predicted"/>
<organism evidence="2 3">
    <name type="scientific">Pacificimonas pallii</name>
    <dbReference type="NCBI Taxonomy" id="2827236"/>
    <lineage>
        <taxon>Bacteria</taxon>
        <taxon>Pseudomonadati</taxon>
        <taxon>Pseudomonadota</taxon>
        <taxon>Alphaproteobacteria</taxon>
        <taxon>Sphingomonadales</taxon>
        <taxon>Sphingosinicellaceae</taxon>
        <taxon>Pacificimonas</taxon>
    </lineage>
</organism>
<dbReference type="Proteomes" id="UP000722336">
    <property type="component" value="Unassembled WGS sequence"/>
</dbReference>
<keyword evidence="1" id="KW-0732">Signal</keyword>
<evidence type="ECO:0008006" key="4">
    <source>
        <dbReference type="Google" id="ProtNLM"/>
    </source>
</evidence>
<keyword evidence="3" id="KW-1185">Reference proteome</keyword>
<sequence>MRFDRAAHILATLALPAAMLSPAPPAEANMLRLPLCSGGSLEIPFDGEDTPPAPSPACHAACLREREPKSAVRKSVVRRAAA</sequence>
<protein>
    <recommendedName>
        <fullName evidence="4">Secreted protein</fullName>
    </recommendedName>
</protein>
<comment type="caution">
    <text evidence="2">The sequence shown here is derived from an EMBL/GenBank/DDBJ whole genome shotgun (WGS) entry which is preliminary data.</text>
</comment>
<feature type="chain" id="PRO_5045324707" description="Secreted protein" evidence="1">
    <location>
        <begin position="29"/>
        <end position="82"/>
    </location>
</feature>
<gene>
    <name evidence="2" type="ORF">KCG44_07310</name>
</gene>
<reference evidence="2 3" key="1">
    <citation type="submission" date="2021-04" db="EMBL/GenBank/DDBJ databases">
        <authorList>
            <person name="Pira H."/>
            <person name="Risdian C."/>
            <person name="Wink J."/>
        </authorList>
    </citation>
    <scope>NUCLEOTIDE SEQUENCE [LARGE SCALE GENOMIC DNA]</scope>
    <source>
        <strain evidence="2 3">WHA3</strain>
    </source>
</reference>
<name>A0ABS6SFG0_9SPHN</name>
<accession>A0ABS6SFG0</accession>
<feature type="signal peptide" evidence="1">
    <location>
        <begin position="1"/>
        <end position="28"/>
    </location>
</feature>
<evidence type="ECO:0000256" key="1">
    <source>
        <dbReference type="SAM" id="SignalP"/>
    </source>
</evidence>
<evidence type="ECO:0000313" key="3">
    <source>
        <dbReference type="Proteomes" id="UP000722336"/>
    </source>
</evidence>
<evidence type="ECO:0000313" key="2">
    <source>
        <dbReference type="EMBL" id="MBV7256592.1"/>
    </source>
</evidence>
<dbReference type="RefSeq" id="WP_218445259.1">
    <property type="nucleotide sequence ID" value="NZ_JAGSPA010000002.1"/>
</dbReference>